<dbReference type="OrthoDB" id="6625804at2759"/>
<gene>
    <name evidence="3" type="ORF">GE061_013686</name>
</gene>
<dbReference type="Pfam" id="PF03258">
    <property type="entry name" value="Baculo_FP"/>
    <property type="match status" value="1"/>
</dbReference>
<comment type="caution">
    <text evidence="3">The sequence shown here is derived from an EMBL/GenBank/DDBJ whole genome shotgun (WGS) entry which is preliminary data.</text>
</comment>
<keyword evidence="4" id="KW-1185">Reference proteome</keyword>
<sequence>MESVAKLNRNMTILLTKIEAFGDRMKSMEEAMNFFGEQYEDMKERMTQVENVTSEVKKVNEDLMKGNSELRKEVCEMKKKIDDLEQVNLTSIIEIKGIPYTQNEELAEVITKLADKLNVPETDRQYESVYRVRPKRTDGNAEDKGLLIMKLPSYKQKKSWIGQIKVYKDLTAKDLHSSMKDSKIFINDRLTAKNSALYWLARKFGKHYGYRFVWTNDGRIFMKKDELSSTRVIRVLDADQLRKMDQQKAIQELYSL</sequence>
<organism evidence="3 4">
    <name type="scientific">Apolygus lucorum</name>
    <name type="common">Small green plant bug</name>
    <name type="synonym">Lygocoris lucorum</name>
    <dbReference type="NCBI Taxonomy" id="248454"/>
    <lineage>
        <taxon>Eukaryota</taxon>
        <taxon>Metazoa</taxon>
        <taxon>Ecdysozoa</taxon>
        <taxon>Arthropoda</taxon>
        <taxon>Hexapoda</taxon>
        <taxon>Insecta</taxon>
        <taxon>Pterygota</taxon>
        <taxon>Neoptera</taxon>
        <taxon>Paraneoptera</taxon>
        <taxon>Hemiptera</taxon>
        <taxon>Heteroptera</taxon>
        <taxon>Panheteroptera</taxon>
        <taxon>Cimicomorpha</taxon>
        <taxon>Miridae</taxon>
        <taxon>Mirini</taxon>
        <taxon>Apolygus</taxon>
    </lineage>
</organism>
<dbReference type="Pfam" id="PF25298">
    <property type="entry name" value="Baculo_FP_2nd"/>
    <property type="match status" value="1"/>
</dbReference>
<dbReference type="EMBL" id="WIXP02000005">
    <property type="protein sequence ID" value="KAF6210580.1"/>
    <property type="molecule type" value="Genomic_DNA"/>
</dbReference>
<proteinExistence type="predicted"/>
<name>A0A8S9XNH5_APOLU</name>
<evidence type="ECO:0000313" key="4">
    <source>
        <dbReference type="Proteomes" id="UP000466442"/>
    </source>
</evidence>
<reference evidence="3" key="1">
    <citation type="journal article" date="2021" name="Mol. Ecol. Resour.">
        <title>Apolygus lucorum genome provides insights into omnivorousness and mesophyll feeding.</title>
        <authorList>
            <person name="Liu Y."/>
            <person name="Liu H."/>
            <person name="Wang H."/>
            <person name="Huang T."/>
            <person name="Liu B."/>
            <person name="Yang B."/>
            <person name="Yin L."/>
            <person name="Li B."/>
            <person name="Zhang Y."/>
            <person name="Zhang S."/>
            <person name="Jiang F."/>
            <person name="Zhang X."/>
            <person name="Ren Y."/>
            <person name="Wang B."/>
            <person name="Wang S."/>
            <person name="Lu Y."/>
            <person name="Wu K."/>
            <person name="Fan W."/>
            <person name="Wang G."/>
        </authorList>
    </citation>
    <scope>NUCLEOTIDE SEQUENCE</scope>
    <source>
        <strain evidence="3">12Hb</strain>
    </source>
</reference>
<dbReference type="InterPro" id="IPR004941">
    <property type="entry name" value="FP_N"/>
</dbReference>
<protein>
    <recommendedName>
        <fullName evidence="5">Zinc finger DNA binding protein</fullName>
    </recommendedName>
</protein>
<evidence type="ECO:0000259" key="1">
    <source>
        <dbReference type="Pfam" id="PF03258"/>
    </source>
</evidence>
<accession>A0A8S9XNH5</accession>
<evidence type="ECO:0000313" key="3">
    <source>
        <dbReference type="EMBL" id="KAF6210580.1"/>
    </source>
</evidence>
<evidence type="ECO:0008006" key="5">
    <source>
        <dbReference type="Google" id="ProtNLM"/>
    </source>
</evidence>
<dbReference type="InterPro" id="IPR057251">
    <property type="entry name" value="FP_C"/>
</dbReference>
<dbReference type="AlphaFoldDB" id="A0A8S9XNH5"/>
<evidence type="ECO:0000259" key="2">
    <source>
        <dbReference type="Pfam" id="PF25298"/>
    </source>
</evidence>
<feature type="domain" description="FP protein N-terminal" evidence="1">
    <location>
        <begin position="91"/>
        <end position="186"/>
    </location>
</feature>
<feature type="domain" description="FP protein C-terminal" evidence="2">
    <location>
        <begin position="191"/>
        <end position="235"/>
    </location>
</feature>
<dbReference type="Proteomes" id="UP000466442">
    <property type="component" value="Linkage Group LG5"/>
</dbReference>